<dbReference type="Gene3D" id="3.30.420.40">
    <property type="match status" value="2"/>
</dbReference>
<gene>
    <name evidence="1" type="ORF">ONB1V03_LOCUS21026</name>
</gene>
<dbReference type="EMBL" id="CAJPVJ010038625">
    <property type="protein sequence ID" value="CAG2181605.1"/>
    <property type="molecule type" value="Genomic_DNA"/>
</dbReference>
<dbReference type="InterPro" id="IPR004000">
    <property type="entry name" value="Actin"/>
</dbReference>
<dbReference type="SUPFAM" id="SSF53067">
    <property type="entry name" value="Actin-like ATPase domain"/>
    <property type="match status" value="2"/>
</dbReference>
<feature type="non-terminal residue" evidence="1">
    <location>
        <position position="225"/>
    </location>
</feature>
<proteinExistence type="predicted"/>
<dbReference type="AlphaFoldDB" id="A0A7R9MRD5"/>
<evidence type="ECO:0008006" key="3">
    <source>
        <dbReference type="Google" id="ProtNLM"/>
    </source>
</evidence>
<dbReference type="InterPro" id="IPR043129">
    <property type="entry name" value="ATPase_NBD"/>
</dbReference>
<organism evidence="1">
    <name type="scientific">Oppiella nova</name>
    <dbReference type="NCBI Taxonomy" id="334625"/>
    <lineage>
        <taxon>Eukaryota</taxon>
        <taxon>Metazoa</taxon>
        <taxon>Ecdysozoa</taxon>
        <taxon>Arthropoda</taxon>
        <taxon>Chelicerata</taxon>
        <taxon>Arachnida</taxon>
        <taxon>Acari</taxon>
        <taxon>Acariformes</taxon>
        <taxon>Sarcoptiformes</taxon>
        <taxon>Oribatida</taxon>
        <taxon>Brachypylina</taxon>
        <taxon>Oppioidea</taxon>
        <taxon>Oppiidae</taxon>
        <taxon>Oppiella</taxon>
    </lineage>
</organism>
<reference evidence="1" key="1">
    <citation type="submission" date="2020-11" db="EMBL/GenBank/DDBJ databases">
        <authorList>
            <person name="Tran Van P."/>
        </authorList>
    </citation>
    <scope>NUCLEOTIDE SEQUENCE</scope>
</reference>
<sequence length="225" mass="25616">MVNIYSISDDKELYSALKQFIRILYFRYLAVNPKDRRLVIVESIFCCTRFRNQLLKVLYFHYDIQALLIVPQHLVCLATLGVSTALVLDVGYKEAVAIPVIEGVTAVDGLQFAPLGGKSVHYRIMDELIQRRATIRHANQETVISEPLDETLLEDIKIRTCFVAPFERGVRLSQQRVDFDEGSAITSPPNDVKYPIDGQRVLHIPGSLRESVCEVLFEMYGDEHT</sequence>
<evidence type="ECO:0000313" key="2">
    <source>
        <dbReference type="Proteomes" id="UP000728032"/>
    </source>
</evidence>
<protein>
    <recommendedName>
        <fullName evidence="3">Actin-related protein 10</fullName>
    </recommendedName>
</protein>
<dbReference type="PANTHER" id="PTHR11937">
    <property type="entry name" value="ACTIN"/>
    <property type="match status" value="1"/>
</dbReference>
<keyword evidence="2" id="KW-1185">Reference proteome</keyword>
<dbReference type="Proteomes" id="UP000728032">
    <property type="component" value="Unassembled WGS sequence"/>
</dbReference>
<dbReference type="EMBL" id="OC953450">
    <property type="protein sequence ID" value="CAD7664468.1"/>
    <property type="molecule type" value="Genomic_DNA"/>
</dbReference>
<dbReference type="OrthoDB" id="337660at2759"/>
<dbReference type="Pfam" id="PF00022">
    <property type="entry name" value="Actin"/>
    <property type="match status" value="1"/>
</dbReference>
<accession>A0A7R9MRD5</accession>
<evidence type="ECO:0000313" key="1">
    <source>
        <dbReference type="EMBL" id="CAD7664468.1"/>
    </source>
</evidence>
<name>A0A7R9MRD5_9ACAR</name>